<reference evidence="1 2" key="1">
    <citation type="submission" date="2017-01" db="EMBL/GenBank/DDBJ databases">
        <authorList>
            <person name="Mah S.A."/>
            <person name="Swanson W.J."/>
            <person name="Moy G.W."/>
            <person name="Vacquier V.D."/>
        </authorList>
    </citation>
    <scope>NUCLEOTIDE SEQUENCE [LARGE SCALE GENOMIC DNA]</scope>
    <source>
        <strain evidence="1 2">DSM 11589</strain>
    </source>
</reference>
<evidence type="ECO:0000313" key="1">
    <source>
        <dbReference type="EMBL" id="SIS76919.1"/>
    </source>
</evidence>
<gene>
    <name evidence="1" type="ORF">SAMN05421779_103536</name>
</gene>
<sequence>MMRLHDCDMTVNGKTLPSKMPDGLMAHFPNTGPVGASCGECEHFGKTSVVGIGKCLKAAELLKALKCGSPRHKDRIPAHTAACKYFHRKGNEND</sequence>
<protein>
    <submittedName>
        <fullName evidence="1">Uncharacterized protein</fullName>
    </submittedName>
</protein>
<dbReference type="Proteomes" id="UP000185678">
    <property type="component" value="Unassembled WGS sequence"/>
</dbReference>
<keyword evidence="2" id="KW-1185">Reference proteome</keyword>
<name>A0A1N7LT20_9PROT</name>
<accession>A0A1N7LT20</accession>
<evidence type="ECO:0000313" key="2">
    <source>
        <dbReference type="Proteomes" id="UP000185678"/>
    </source>
</evidence>
<dbReference type="AlphaFoldDB" id="A0A1N7LT20"/>
<proteinExistence type="predicted"/>
<organism evidence="1 2">
    <name type="scientific">Insolitispirillum peregrinum</name>
    <dbReference type="NCBI Taxonomy" id="80876"/>
    <lineage>
        <taxon>Bacteria</taxon>
        <taxon>Pseudomonadati</taxon>
        <taxon>Pseudomonadota</taxon>
        <taxon>Alphaproteobacteria</taxon>
        <taxon>Rhodospirillales</taxon>
        <taxon>Novispirillaceae</taxon>
        <taxon>Insolitispirillum</taxon>
    </lineage>
</organism>
<dbReference type="STRING" id="80876.SAMN05421779_103536"/>
<dbReference type="EMBL" id="FTOA01000003">
    <property type="protein sequence ID" value="SIS76919.1"/>
    <property type="molecule type" value="Genomic_DNA"/>
</dbReference>